<evidence type="ECO:0000259" key="8">
    <source>
        <dbReference type="Pfam" id="PF10411"/>
    </source>
</evidence>
<dbReference type="Gene3D" id="3.40.30.10">
    <property type="entry name" value="Glutaredoxin"/>
    <property type="match status" value="1"/>
</dbReference>
<dbReference type="InterPro" id="IPR036249">
    <property type="entry name" value="Thioredoxin-like_sf"/>
</dbReference>
<evidence type="ECO:0000256" key="1">
    <source>
        <dbReference type="ARBA" id="ARBA00004418"/>
    </source>
</evidence>
<reference evidence="10 11" key="1">
    <citation type="submission" date="2019-02" db="EMBL/GenBank/DDBJ databases">
        <title>Prokaryotic population dynamics and viral predation in marine succession experiment using metagenomics: the confinement effect.</title>
        <authorList>
            <person name="Haro-Moreno J.M."/>
            <person name="Rodriguez-Valera F."/>
            <person name="Lopez-Perez M."/>
        </authorList>
    </citation>
    <scope>NUCLEOTIDE SEQUENCE [LARGE SCALE GENOMIC DNA]</scope>
    <source>
        <strain evidence="10">MED-G166</strain>
    </source>
</reference>
<evidence type="ECO:0000313" key="10">
    <source>
        <dbReference type="EMBL" id="RZO25023.1"/>
    </source>
</evidence>
<keyword evidence="3 7" id="KW-0732">Signal</keyword>
<dbReference type="Gene3D" id="3.10.450.70">
    <property type="entry name" value="Disulphide bond isomerase, DsbC/G, N-terminal"/>
    <property type="match status" value="1"/>
</dbReference>
<dbReference type="GO" id="GO:0042597">
    <property type="term" value="C:periplasmic space"/>
    <property type="evidence" value="ECO:0007669"/>
    <property type="project" value="UniProtKB-SubCell"/>
</dbReference>
<evidence type="ECO:0000256" key="5">
    <source>
        <dbReference type="ARBA" id="ARBA00023157"/>
    </source>
</evidence>
<evidence type="ECO:0000256" key="6">
    <source>
        <dbReference type="ARBA" id="ARBA00023284"/>
    </source>
</evidence>
<name>A0A520MUW6_9GAMM</name>
<dbReference type="InterPro" id="IPR051470">
    <property type="entry name" value="Thiol:disulfide_interchange"/>
</dbReference>
<dbReference type="PANTHER" id="PTHR35272:SF3">
    <property type="entry name" value="THIOL:DISULFIDE INTERCHANGE PROTEIN DSBC"/>
    <property type="match status" value="1"/>
</dbReference>
<keyword evidence="4 7" id="KW-0574">Periplasm</keyword>
<organism evidence="10 11">
    <name type="scientific">SAR86 cluster bacterium</name>
    <dbReference type="NCBI Taxonomy" id="2030880"/>
    <lineage>
        <taxon>Bacteria</taxon>
        <taxon>Pseudomonadati</taxon>
        <taxon>Pseudomonadota</taxon>
        <taxon>Gammaproteobacteria</taxon>
        <taxon>SAR86 cluster</taxon>
    </lineage>
</organism>
<dbReference type="Pfam" id="PF10411">
    <property type="entry name" value="DsbC_N"/>
    <property type="match status" value="1"/>
</dbReference>
<dbReference type="InterPro" id="IPR033954">
    <property type="entry name" value="DiS-bond_Isoase_DsbC/G"/>
</dbReference>
<dbReference type="SUPFAM" id="SSF54423">
    <property type="entry name" value="DsbC/DsbG N-terminal domain-like"/>
    <property type="match status" value="1"/>
</dbReference>
<sequence length="234" mass="26364">MRNLIFILYFSFFTLVSEEDLLSKISKILPAGLPINFIEESSIPEFYVVNVANNQILYVSNDFKFVLAGEVIALNNGEITSLNDVYESKLIKNIIDSIEADESIDFISSNEKFKLKIFTDVTCSYCRLLHSEIDQYLSNGITINYLAFPRDGLDSEVYKDMVSAWCSSDPKDSLNKLKKGENIENKDCNNPVDEHFRKGSLIGITGTPTIILEDGRKFSGYIPANELIKILESG</sequence>
<feature type="domain" description="Thioredoxin-like fold" evidence="9">
    <location>
        <begin position="109"/>
        <end position="231"/>
    </location>
</feature>
<evidence type="ECO:0000256" key="2">
    <source>
        <dbReference type="ARBA" id="ARBA00009813"/>
    </source>
</evidence>
<evidence type="ECO:0000259" key="9">
    <source>
        <dbReference type="Pfam" id="PF13098"/>
    </source>
</evidence>
<dbReference type="SUPFAM" id="SSF52833">
    <property type="entry name" value="Thioredoxin-like"/>
    <property type="match status" value="1"/>
</dbReference>
<keyword evidence="5" id="KW-1015">Disulfide bond</keyword>
<evidence type="ECO:0000256" key="3">
    <source>
        <dbReference type="ARBA" id="ARBA00022729"/>
    </source>
</evidence>
<dbReference type="InterPro" id="IPR018950">
    <property type="entry name" value="DiS-bond_isomerase_DsbC/G_N"/>
</dbReference>
<dbReference type="Pfam" id="PF13098">
    <property type="entry name" value="Thioredoxin_2"/>
    <property type="match status" value="1"/>
</dbReference>
<comment type="similarity">
    <text evidence="2 7">Belongs to the thioredoxin family. DsbC subfamily.</text>
</comment>
<dbReference type="EMBL" id="SHBL01000001">
    <property type="protein sequence ID" value="RZO25023.1"/>
    <property type="molecule type" value="Genomic_DNA"/>
</dbReference>
<feature type="domain" description="Disulphide bond isomerase DsbC/G N-terminal" evidence="8">
    <location>
        <begin position="18"/>
        <end position="78"/>
    </location>
</feature>
<dbReference type="Proteomes" id="UP000320146">
    <property type="component" value="Unassembled WGS sequence"/>
</dbReference>
<gene>
    <name evidence="10" type="ORF">EVA99_00265</name>
</gene>
<evidence type="ECO:0000256" key="4">
    <source>
        <dbReference type="ARBA" id="ARBA00022764"/>
    </source>
</evidence>
<dbReference type="AlphaFoldDB" id="A0A520MUW6"/>
<dbReference type="CDD" id="cd03020">
    <property type="entry name" value="DsbA_DsbC_DsbG"/>
    <property type="match status" value="1"/>
</dbReference>
<evidence type="ECO:0000256" key="7">
    <source>
        <dbReference type="RuleBase" id="RU364038"/>
    </source>
</evidence>
<accession>A0A520MUW6</accession>
<comment type="caution">
    <text evidence="10">The sequence shown here is derived from an EMBL/GenBank/DDBJ whole genome shotgun (WGS) entry which is preliminary data.</text>
</comment>
<evidence type="ECO:0000313" key="11">
    <source>
        <dbReference type="Proteomes" id="UP000320146"/>
    </source>
</evidence>
<protein>
    <recommendedName>
        <fullName evidence="7">Thiol:disulfide interchange protein</fullName>
    </recommendedName>
</protein>
<comment type="function">
    <text evidence="7">Required for disulfide bond formation in some periplasmic proteins. Acts by transferring its disulfide bond to other proteins and is reduced in the process.</text>
</comment>
<keyword evidence="6 7" id="KW-0676">Redox-active center</keyword>
<dbReference type="InterPro" id="IPR009094">
    <property type="entry name" value="DiS-bond_isomerase_DsbC/G_N_sf"/>
</dbReference>
<dbReference type="InterPro" id="IPR012336">
    <property type="entry name" value="Thioredoxin-like_fold"/>
</dbReference>
<proteinExistence type="inferred from homology"/>
<dbReference type="PANTHER" id="PTHR35272">
    <property type="entry name" value="THIOL:DISULFIDE INTERCHANGE PROTEIN DSBC-RELATED"/>
    <property type="match status" value="1"/>
</dbReference>
<comment type="subcellular location">
    <subcellularLocation>
        <location evidence="1 7">Periplasm</location>
    </subcellularLocation>
</comment>